<name>A0A0E9WIH2_ANGAN</name>
<protein>
    <submittedName>
        <fullName evidence="2">Uncharacterized protein</fullName>
    </submittedName>
</protein>
<evidence type="ECO:0000256" key="1">
    <source>
        <dbReference type="SAM" id="SignalP"/>
    </source>
</evidence>
<reference evidence="2" key="1">
    <citation type="submission" date="2014-11" db="EMBL/GenBank/DDBJ databases">
        <authorList>
            <person name="Amaro Gonzalez C."/>
        </authorList>
    </citation>
    <scope>NUCLEOTIDE SEQUENCE</scope>
</reference>
<reference evidence="2" key="2">
    <citation type="journal article" date="2015" name="Fish Shellfish Immunol.">
        <title>Early steps in the European eel (Anguilla anguilla)-Vibrio vulnificus interaction in the gills: Role of the RtxA13 toxin.</title>
        <authorList>
            <person name="Callol A."/>
            <person name="Pajuelo D."/>
            <person name="Ebbesson L."/>
            <person name="Teles M."/>
            <person name="MacKenzie S."/>
            <person name="Amaro C."/>
        </authorList>
    </citation>
    <scope>NUCLEOTIDE SEQUENCE</scope>
</reference>
<evidence type="ECO:0000313" key="2">
    <source>
        <dbReference type="EMBL" id="JAH90096.1"/>
    </source>
</evidence>
<dbReference type="AlphaFoldDB" id="A0A0E9WIH2"/>
<dbReference type="EMBL" id="GBXM01018481">
    <property type="protein sequence ID" value="JAH90096.1"/>
    <property type="molecule type" value="Transcribed_RNA"/>
</dbReference>
<proteinExistence type="predicted"/>
<organism evidence="2">
    <name type="scientific">Anguilla anguilla</name>
    <name type="common">European freshwater eel</name>
    <name type="synonym">Muraena anguilla</name>
    <dbReference type="NCBI Taxonomy" id="7936"/>
    <lineage>
        <taxon>Eukaryota</taxon>
        <taxon>Metazoa</taxon>
        <taxon>Chordata</taxon>
        <taxon>Craniata</taxon>
        <taxon>Vertebrata</taxon>
        <taxon>Euteleostomi</taxon>
        <taxon>Actinopterygii</taxon>
        <taxon>Neopterygii</taxon>
        <taxon>Teleostei</taxon>
        <taxon>Anguilliformes</taxon>
        <taxon>Anguillidae</taxon>
        <taxon>Anguilla</taxon>
    </lineage>
</organism>
<accession>A0A0E9WIH2</accession>
<feature type="signal peptide" evidence="1">
    <location>
        <begin position="1"/>
        <end position="16"/>
    </location>
</feature>
<sequence length="29" mass="3334">MFLIFLLSFLHPGAKPLALWVFCRSKLAN</sequence>
<feature type="chain" id="PRO_5002434605" evidence="1">
    <location>
        <begin position="17"/>
        <end position="29"/>
    </location>
</feature>
<keyword evidence="1" id="KW-0732">Signal</keyword>